<proteinExistence type="predicted"/>
<accession>A0A179GE96</accession>
<keyword evidence="1" id="KW-0472">Membrane</keyword>
<gene>
    <name evidence="2" type="ORF">VFPBJ_08512</name>
</gene>
<protein>
    <submittedName>
        <fullName evidence="2">Uncharacterized protein</fullName>
    </submittedName>
</protein>
<dbReference type="EMBL" id="LSBH01000007">
    <property type="protein sequence ID" value="OAQ76152.1"/>
    <property type="molecule type" value="Genomic_DNA"/>
</dbReference>
<evidence type="ECO:0000313" key="3">
    <source>
        <dbReference type="Proteomes" id="UP000078240"/>
    </source>
</evidence>
<evidence type="ECO:0000313" key="2">
    <source>
        <dbReference type="EMBL" id="OAQ76152.1"/>
    </source>
</evidence>
<name>A0A179GE96_PURLI</name>
<comment type="caution">
    <text evidence="2">The sequence shown here is derived from an EMBL/GenBank/DDBJ whole genome shotgun (WGS) entry which is preliminary data.</text>
</comment>
<keyword evidence="1" id="KW-1133">Transmembrane helix</keyword>
<sequence>MDSPALDRNVRPNKREANSLADFRLVAGRGVVARVLEAGSSGSLAFFRSVLFARVYVRKRRRRLYAESRVSRGLVSRRRRGGGTAGAFCNSRSLSRRGRALVVGFVEGSRFAMSQWRGGFLARQESSGS</sequence>
<dbReference type="Proteomes" id="UP000078240">
    <property type="component" value="Unassembled WGS sequence"/>
</dbReference>
<evidence type="ECO:0000256" key="1">
    <source>
        <dbReference type="SAM" id="Phobius"/>
    </source>
</evidence>
<organism evidence="2 3">
    <name type="scientific">Purpureocillium lilacinum</name>
    <name type="common">Paecilomyces lilacinus</name>
    <dbReference type="NCBI Taxonomy" id="33203"/>
    <lineage>
        <taxon>Eukaryota</taxon>
        <taxon>Fungi</taxon>
        <taxon>Dikarya</taxon>
        <taxon>Ascomycota</taxon>
        <taxon>Pezizomycotina</taxon>
        <taxon>Sordariomycetes</taxon>
        <taxon>Hypocreomycetidae</taxon>
        <taxon>Hypocreales</taxon>
        <taxon>Ophiocordycipitaceae</taxon>
        <taxon>Purpureocillium</taxon>
    </lineage>
</organism>
<keyword evidence="1" id="KW-0812">Transmembrane</keyword>
<dbReference type="AlphaFoldDB" id="A0A179GE96"/>
<reference evidence="2 3" key="1">
    <citation type="submission" date="2016-01" db="EMBL/GenBank/DDBJ databases">
        <title>Biosynthesis of antibiotic leucinostatins and their inhibition on Phytophthora in bio-control Purpureocillium lilacinum.</title>
        <authorList>
            <person name="Wang G."/>
            <person name="Liu Z."/>
            <person name="Lin R."/>
            <person name="Li E."/>
            <person name="Mao Z."/>
            <person name="Ling J."/>
            <person name="Yin W."/>
            <person name="Xie B."/>
        </authorList>
    </citation>
    <scope>NUCLEOTIDE SEQUENCE [LARGE SCALE GENOMIC DNA]</scope>
    <source>
        <strain evidence="2">PLBJ-1</strain>
    </source>
</reference>
<feature type="transmembrane region" description="Helical" evidence="1">
    <location>
        <begin position="38"/>
        <end position="57"/>
    </location>
</feature>